<keyword evidence="2" id="KW-1185">Reference proteome</keyword>
<evidence type="ECO:0008006" key="3">
    <source>
        <dbReference type="Google" id="ProtNLM"/>
    </source>
</evidence>
<dbReference type="HOGENOM" id="CLU_071023_2_0_9"/>
<evidence type="ECO:0000313" key="2">
    <source>
        <dbReference type="Proteomes" id="UP000005384"/>
    </source>
</evidence>
<dbReference type="EMBL" id="ADLN01000098">
    <property type="protein sequence ID" value="EHI58446.1"/>
    <property type="molecule type" value="Genomic_DNA"/>
</dbReference>
<sequence>MPDSCQEREEFTDEKSQMDVTADSQLAAYEERRKKVRMINMTNDIFFSKVLEDKAACQEVVAILLDNPGITVKEVKGQYSIRNMENHSVTLDILAEEMGGRLINIEMQVRDDVDHQKRVRYYQASIDVSYLEKGISYDEISDVYLIYITEKDFLGQKKGIYYVERSVRNTNLVLENGIHEVYMNLTCESGNERIDELFRYMRNTDSAYETDSFPNLVKRVKFFKEKKEGNKIMFDVLAEERAEGIAVGKLEGEQRVSRLCKRLIQDERMEDLKRSVENPEFQKKLYEEYGL</sequence>
<organism evidence="1 2">
    <name type="scientific">Hungatella hathewayi WAL-18680</name>
    <dbReference type="NCBI Taxonomy" id="742737"/>
    <lineage>
        <taxon>Bacteria</taxon>
        <taxon>Bacillati</taxon>
        <taxon>Bacillota</taxon>
        <taxon>Clostridia</taxon>
        <taxon>Lachnospirales</taxon>
        <taxon>Lachnospiraceae</taxon>
        <taxon>Hungatella</taxon>
    </lineage>
</organism>
<evidence type="ECO:0000313" key="1">
    <source>
        <dbReference type="EMBL" id="EHI58446.1"/>
    </source>
</evidence>
<dbReference type="AlphaFoldDB" id="G5IJ84"/>
<dbReference type="InterPro" id="IPR010106">
    <property type="entry name" value="RpnA"/>
</dbReference>
<protein>
    <recommendedName>
        <fullName evidence="3">Rpn family recombination-promoting nuclease/putative transposase</fullName>
    </recommendedName>
</protein>
<accession>G5IJ84</accession>
<gene>
    <name evidence="1" type="ORF">HMPREF9473_03562</name>
</gene>
<dbReference type="PATRIC" id="fig|742737.3.peg.3541"/>
<dbReference type="NCBIfam" id="TIGR01784">
    <property type="entry name" value="T_den_put_tspse"/>
    <property type="match status" value="1"/>
</dbReference>
<reference evidence="1 2" key="1">
    <citation type="submission" date="2011-08" db="EMBL/GenBank/DDBJ databases">
        <title>The Genome Sequence of Clostridium hathewayi WAL-18680.</title>
        <authorList>
            <consortium name="The Broad Institute Genome Sequencing Platform"/>
            <person name="Earl A."/>
            <person name="Ward D."/>
            <person name="Feldgarden M."/>
            <person name="Gevers D."/>
            <person name="Finegold S.M."/>
            <person name="Summanen P.H."/>
            <person name="Molitoris D.R."/>
            <person name="Song M."/>
            <person name="Daigneault M."/>
            <person name="Allen-Vercoe E."/>
            <person name="Young S.K."/>
            <person name="Zeng Q."/>
            <person name="Gargeya S."/>
            <person name="Fitzgerald M."/>
            <person name="Haas B."/>
            <person name="Abouelleil A."/>
            <person name="Alvarado L."/>
            <person name="Arachchi H.M."/>
            <person name="Berlin A."/>
            <person name="Brown A."/>
            <person name="Chapman S.B."/>
            <person name="Chen Z."/>
            <person name="Dunbar C."/>
            <person name="Freedman E."/>
            <person name="Gearin G."/>
            <person name="Gellesch M."/>
            <person name="Goldberg J."/>
            <person name="Griggs A."/>
            <person name="Gujja S."/>
            <person name="Heiman D."/>
            <person name="Howarth C."/>
            <person name="Larson L."/>
            <person name="Lui A."/>
            <person name="MacDonald P.J.P."/>
            <person name="Montmayeur A."/>
            <person name="Murphy C."/>
            <person name="Neiman D."/>
            <person name="Pearson M."/>
            <person name="Priest M."/>
            <person name="Roberts A."/>
            <person name="Saif S."/>
            <person name="Shea T."/>
            <person name="Shenoy N."/>
            <person name="Sisk P."/>
            <person name="Stolte C."/>
            <person name="Sykes S."/>
            <person name="Wortman J."/>
            <person name="Nusbaum C."/>
            <person name="Birren B."/>
        </authorList>
    </citation>
    <scope>NUCLEOTIDE SEQUENCE [LARGE SCALE GENOMIC DNA]</scope>
    <source>
        <strain evidence="1 2">WAL-18680</strain>
    </source>
</reference>
<dbReference type="Proteomes" id="UP000005384">
    <property type="component" value="Unassembled WGS sequence"/>
</dbReference>
<dbReference type="Pfam" id="PF12784">
    <property type="entry name" value="PDDEXK_2"/>
    <property type="match status" value="1"/>
</dbReference>
<proteinExistence type="predicted"/>
<comment type="caution">
    <text evidence="1">The sequence shown here is derived from an EMBL/GenBank/DDBJ whole genome shotgun (WGS) entry which is preliminary data.</text>
</comment>
<name>G5IJ84_9FIRM</name>